<evidence type="ECO:0000313" key="9">
    <source>
        <dbReference type="Proteomes" id="UP000318141"/>
    </source>
</evidence>
<keyword evidence="6" id="KW-0012">Acyltransferase</keyword>
<dbReference type="EMBL" id="VLJN01000008">
    <property type="protein sequence ID" value="TWG87597.1"/>
    <property type="molecule type" value="Genomic_DNA"/>
</dbReference>
<evidence type="ECO:0000256" key="5">
    <source>
        <dbReference type="ARBA" id="ARBA00023136"/>
    </source>
</evidence>
<sequence>MTFLFWLISRLPLAWLQAIGGALGLLAAKLPGRYGTRLTENFRGAFPDATDEMVNEAARSMGRMILEMPYFWTRRTIKAKLYDFNEVVWPALDRLQDQGHGIIVLTPHLGCFEVLPQSYAVRRPVTVLFKPPHQPWLRDWVERMRNRPNMTSAPANPRGVRMLVKALKRKEAIGILPDQVPMGGEGTWAPFFGRPAYTMTLVQRLQQWSGAPIAIVASIRLPRGAGYRAYLHIIDEPLPEDPSEAATVINRVVEDLVRLAPTQYLWGYNRYKHPAGAGLPPTSPSASSPTAASAAATEPTSRTSHS</sequence>
<dbReference type="GO" id="GO:0009247">
    <property type="term" value="P:glycolipid biosynthetic process"/>
    <property type="evidence" value="ECO:0007669"/>
    <property type="project" value="UniProtKB-ARBA"/>
</dbReference>
<feature type="region of interest" description="Disordered" evidence="7">
    <location>
        <begin position="277"/>
        <end position="306"/>
    </location>
</feature>
<dbReference type="AlphaFoldDB" id="A0A562BQW6"/>
<dbReference type="CDD" id="cd07984">
    <property type="entry name" value="LPLAT_LABLAT-like"/>
    <property type="match status" value="1"/>
</dbReference>
<evidence type="ECO:0000256" key="3">
    <source>
        <dbReference type="ARBA" id="ARBA00022519"/>
    </source>
</evidence>
<dbReference type="PIRSF" id="PIRSF026649">
    <property type="entry name" value="MsbB"/>
    <property type="match status" value="1"/>
</dbReference>
<reference evidence="8 9" key="1">
    <citation type="submission" date="2019-07" db="EMBL/GenBank/DDBJ databases">
        <title>Genome sequencing of lignin-degrading bacterial isolates.</title>
        <authorList>
            <person name="Gladden J."/>
        </authorList>
    </citation>
    <scope>NUCLEOTIDE SEQUENCE [LARGE SCALE GENOMIC DNA]</scope>
    <source>
        <strain evidence="8 9">J11</strain>
    </source>
</reference>
<dbReference type="GO" id="GO:0016746">
    <property type="term" value="F:acyltransferase activity"/>
    <property type="evidence" value="ECO:0007669"/>
    <property type="project" value="UniProtKB-KW"/>
</dbReference>
<dbReference type="NCBIfam" id="NF006487">
    <property type="entry name" value="PRK08905.1"/>
    <property type="match status" value="1"/>
</dbReference>
<evidence type="ECO:0000256" key="2">
    <source>
        <dbReference type="ARBA" id="ARBA00022475"/>
    </source>
</evidence>
<keyword evidence="9" id="KW-1185">Reference proteome</keyword>
<gene>
    <name evidence="8" type="ORF">L602_001600000780</name>
</gene>
<dbReference type="OrthoDB" id="8524027at2"/>
<name>A0A562BQW6_9BURK</name>
<evidence type="ECO:0000256" key="7">
    <source>
        <dbReference type="SAM" id="MobiDB-lite"/>
    </source>
</evidence>
<dbReference type="Proteomes" id="UP000318141">
    <property type="component" value="Unassembled WGS sequence"/>
</dbReference>
<evidence type="ECO:0000256" key="4">
    <source>
        <dbReference type="ARBA" id="ARBA00022679"/>
    </source>
</evidence>
<organism evidence="8 9">
    <name type="scientific">Cupriavidus gilardii J11</name>
    <dbReference type="NCBI Taxonomy" id="936133"/>
    <lineage>
        <taxon>Bacteria</taxon>
        <taxon>Pseudomonadati</taxon>
        <taxon>Pseudomonadota</taxon>
        <taxon>Betaproteobacteria</taxon>
        <taxon>Burkholderiales</taxon>
        <taxon>Burkholderiaceae</taxon>
        <taxon>Cupriavidus</taxon>
    </lineage>
</organism>
<keyword evidence="3" id="KW-0997">Cell inner membrane</keyword>
<dbReference type="PANTHER" id="PTHR30606:SF10">
    <property type="entry name" value="PHOSPHATIDYLINOSITOL MANNOSIDE ACYLTRANSFERASE"/>
    <property type="match status" value="1"/>
</dbReference>
<dbReference type="PANTHER" id="PTHR30606">
    <property type="entry name" value="LIPID A BIOSYNTHESIS LAUROYL ACYLTRANSFERASE"/>
    <property type="match status" value="1"/>
</dbReference>
<dbReference type="Pfam" id="PF03279">
    <property type="entry name" value="Lip_A_acyltrans"/>
    <property type="match status" value="1"/>
</dbReference>
<dbReference type="GO" id="GO:0005886">
    <property type="term" value="C:plasma membrane"/>
    <property type="evidence" value="ECO:0007669"/>
    <property type="project" value="UniProtKB-SubCell"/>
</dbReference>
<comment type="subcellular location">
    <subcellularLocation>
        <location evidence="1">Cell inner membrane</location>
    </subcellularLocation>
</comment>
<evidence type="ECO:0000313" key="8">
    <source>
        <dbReference type="EMBL" id="TWG87597.1"/>
    </source>
</evidence>
<dbReference type="InterPro" id="IPR004960">
    <property type="entry name" value="LipA_acyltrans"/>
</dbReference>
<proteinExistence type="predicted"/>
<comment type="caution">
    <text evidence="8">The sequence shown here is derived from an EMBL/GenBank/DDBJ whole genome shotgun (WGS) entry which is preliminary data.</text>
</comment>
<keyword evidence="2" id="KW-1003">Cell membrane</keyword>
<protein>
    <submittedName>
        <fullName evidence="8">KDO2-lipid IV(A) lauroyltransferase</fullName>
    </submittedName>
</protein>
<keyword evidence="4 8" id="KW-0808">Transferase</keyword>
<keyword evidence="5" id="KW-0472">Membrane</keyword>
<evidence type="ECO:0000256" key="6">
    <source>
        <dbReference type="ARBA" id="ARBA00023315"/>
    </source>
</evidence>
<feature type="compositionally biased region" description="Low complexity" evidence="7">
    <location>
        <begin position="284"/>
        <end position="306"/>
    </location>
</feature>
<evidence type="ECO:0000256" key="1">
    <source>
        <dbReference type="ARBA" id="ARBA00004533"/>
    </source>
</evidence>
<accession>A0A562BQW6</accession>